<dbReference type="GO" id="GO:0006511">
    <property type="term" value="P:ubiquitin-dependent protein catabolic process"/>
    <property type="evidence" value="ECO:0007669"/>
    <property type="project" value="UniProtKB-UniRule"/>
</dbReference>
<keyword evidence="17 29" id="KW-1133">Transmembrane helix</keyword>
<evidence type="ECO:0000256" key="16">
    <source>
        <dbReference type="ARBA" id="ARBA00022982"/>
    </source>
</evidence>
<dbReference type="Pfam" id="PF00085">
    <property type="entry name" value="Thioredoxin"/>
    <property type="match status" value="1"/>
</dbReference>
<dbReference type="CDD" id="cd09616">
    <property type="entry name" value="Peptidase_C12_UCH_L1_L3"/>
    <property type="match status" value="1"/>
</dbReference>
<dbReference type="InterPro" id="IPR036249">
    <property type="entry name" value="Thioredoxin-like_sf"/>
</dbReference>
<evidence type="ECO:0000256" key="27">
    <source>
        <dbReference type="PROSITE-ProRule" id="PRU01393"/>
    </source>
</evidence>
<keyword evidence="15" id="KW-0256">Endoplasmic reticulum</keyword>
<feature type="chain" id="PRO_5019746496" description="ubiquitinyl hydrolase 1" evidence="30">
    <location>
        <begin position="20"/>
        <end position="470"/>
    </location>
</feature>
<keyword evidence="18" id="KW-0496">Mitochondrion</keyword>
<evidence type="ECO:0000256" key="17">
    <source>
        <dbReference type="ARBA" id="ARBA00022989"/>
    </source>
</evidence>
<evidence type="ECO:0000256" key="29">
    <source>
        <dbReference type="SAM" id="Phobius"/>
    </source>
</evidence>
<evidence type="ECO:0000256" key="6">
    <source>
        <dbReference type="ARBA" id="ARBA00022448"/>
    </source>
</evidence>
<evidence type="ECO:0000256" key="19">
    <source>
        <dbReference type="ARBA" id="ARBA00023136"/>
    </source>
</evidence>
<accession>A0A498SF31</accession>
<dbReference type="PROSITE" id="PS00194">
    <property type="entry name" value="THIOREDOXIN_1"/>
    <property type="match status" value="1"/>
</dbReference>
<comment type="similarity">
    <text evidence="5 27">Belongs to the peptidase C12 family.</text>
</comment>
<evidence type="ECO:0000313" key="33">
    <source>
        <dbReference type="EMBL" id="VBB30286.1"/>
    </source>
</evidence>
<keyword evidence="6" id="KW-0813">Transport</keyword>
<evidence type="ECO:0000256" key="1">
    <source>
        <dbReference type="ARBA" id="ARBA00000707"/>
    </source>
</evidence>
<dbReference type="SUPFAM" id="SSF54001">
    <property type="entry name" value="Cysteine proteinases"/>
    <property type="match status" value="1"/>
</dbReference>
<dbReference type="GO" id="GO:0031966">
    <property type="term" value="C:mitochondrial membrane"/>
    <property type="evidence" value="ECO:0007669"/>
    <property type="project" value="UniProtKB-SubCell"/>
</dbReference>
<name>A0A498SF31_ACAVI</name>
<evidence type="ECO:0000256" key="14">
    <source>
        <dbReference type="ARBA" id="ARBA00022807"/>
    </source>
</evidence>
<evidence type="ECO:0000256" key="23">
    <source>
        <dbReference type="ARBA" id="ARBA00023284"/>
    </source>
</evidence>
<dbReference type="GO" id="GO:0003756">
    <property type="term" value="F:protein disulfide isomerase activity"/>
    <property type="evidence" value="ECO:0007669"/>
    <property type="project" value="UniProtKB-ARBA"/>
</dbReference>
<dbReference type="PRINTS" id="PR00707">
    <property type="entry name" value="UBCTHYDRLASE"/>
</dbReference>
<feature type="domain" description="UCH catalytic" evidence="32">
    <location>
        <begin position="253"/>
        <end position="467"/>
    </location>
</feature>
<dbReference type="Pfam" id="PF01088">
    <property type="entry name" value="Peptidase_C12"/>
    <property type="match status" value="1"/>
</dbReference>
<keyword evidence="23" id="KW-0676">Redox-active center</keyword>
<evidence type="ECO:0000256" key="20">
    <source>
        <dbReference type="ARBA" id="ARBA00023139"/>
    </source>
</evidence>
<evidence type="ECO:0000256" key="4">
    <source>
        <dbReference type="ARBA" id="ARBA00004613"/>
    </source>
</evidence>
<feature type="signal peptide" evidence="30">
    <location>
        <begin position="1"/>
        <end position="19"/>
    </location>
</feature>
<keyword evidence="8" id="KW-0597">Phosphoprotein</keyword>
<keyword evidence="21" id="KW-1015">Disulfide bond</keyword>
<evidence type="ECO:0000256" key="3">
    <source>
        <dbReference type="ARBA" id="ARBA00004583"/>
    </source>
</evidence>
<dbReference type="InterPro" id="IPR052454">
    <property type="entry name" value="TMX_domain-containing"/>
</dbReference>
<dbReference type="PANTHER" id="PTHR46107:SF3">
    <property type="entry name" value="THIOREDOXIN DOMAIN-CONTAINING PROTEIN"/>
    <property type="match status" value="1"/>
</dbReference>
<comment type="subcellular location">
    <subcellularLocation>
        <location evidence="2">Endoplasmic reticulum membrane</location>
        <topology evidence="2">Single-pass type I membrane protein</topology>
    </subcellularLocation>
    <subcellularLocation>
        <location evidence="3">Mitochondrion membrane</location>
        <topology evidence="3">Single-pass type I membrane protein</topology>
    </subcellularLocation>
    <subcellularLocation>
        <location evidence="4">Secreted</location>
    </subcellularLocation>
</comment>
<dbReference type="GO" id="GO:0005789">
    <property type="term" value="C:endoplasmic reticulum membrane"/>
    <property type="evidence" value="ECO:0007669"/>
    <property type="project" value="UniProtKB-SubCell"/>
</dbReference>
<evidence type="ECO:0000256" key="30">
    <source>
        <dbReference type="SAM" id="SignalP"/>
    </source>
</evidence>
<dbReference type="GO" id="GO:0015036">
    <property type="term" value="F:disulfide oxidoreductase activity"/>
    <property type="evidence" value="ECO:0007669"/>
    <property type="project" value="TreeGrafter"/>
</dbReference>
<evidence type="ECO:0000256" key="21">
    <source>
        <dbReference type="ARBA" id="ARBA00023157"/>
    </source>
</evidence>
<dbReference type="GO" id="GO:0005576">
    <property type="term" value="C:extracellular region"/>
    <property type="evidence" value="ECO:0007669"/>
    <property type="project" value="UniProtKB-SubCell"/>
</dbReference>
<reference evidence="33 34" key="1">
    <citation type="submission" date="2018-08" db="EMBL/GenBank/DDBJ databases">
        <authorList>
            <person name="Laetsch R D."/>
            <person name="Stevens L."/>
            <person name="Kumar S."/>
            <person name="Blaxter L. M."/>
        </authorList>
    </citation>
    <scope>NUCLEOTIDE SEQUENCE [LARGE SCALE GENOMIC DNA]</scope>
</reference>
<dbReference type="GO" id="GO:0004843">
    <property type="term" value="F:cysteine-type deubiquitinase activity"/>
    <property type="evidence" value="ECO:0007669"/>
    <property type="project" value="UniProtKB-UniRule"/>
</dbReference>
<dbReference type="InterPro" id="IPR057254">
    <property type="entry name" value="UCH_AS"/>
</dbReference>
<evidence type="ECO:0000256" key="7">
    <source>
        <dbReference type="ARBA" id="ARBA00022525"/>
    </source>
</evidence>
<evidence type="ECO:0000256" key="25">
    <source>
        <dbReference type="ARBA" id="ARBA00055560"/>
    </source>
</evidence>
<comment type="function">
    <text evidence="25">Ubiquitin-protein hydrolase is involved both in the processing of ubiquitin precursors and of ubiquitinated proteins. This enzyme is a thiol protease that recognizes and hydrolyzes a peptide bond at the C-terminal glycine of ubiquitin.</text>
</comment>
<keyword evidence="9 27" id="KW-0645">Protease</keyword>
<dbReference type="PROSITE" id="PS52048">
    <property type="entry name" value="UCH_DOMAIN"/>
    <property type="match status" value="1"/>
</dbReference>
<feature type="site" description="Important for enzyme activity" evidence="27">
    <location>
        <position position="423"/>
    </location>
</feature>
<keyword evidence="7" id="KW-0964">Secreted</keyword>
<keyword evidence="10 29" id="KW-0812">Transmembrane</keyword>
<evidence type="ECO:0000256" key="10">
    <source>
        <dbReference type="ARBA" id="ARBA00022692"/>
    </source>
</evidence>
<keyword evidence="14 27" id="KW-0788">Thiol protease</keyword>
<dbReference type="CDD" id="cd02994">
    <property type="entry name" value="PDI_a_TMX"/>
    <property type="match status" value="1"/>
</dbReference>
<evidence type="ECO:0000256" key="2">
    <source>
        <dbReference type="ARBA" id="ARBA00004115"/>
    </source>
</evidence>
<sequence>MLMKIILLLVIYLISLCQSASRNLITLNEETWTKILDGEWMVEFHAPWCPACKDLQKAWHAFADWSKDLNINVAEVDVTVNPGLSGRFLVTALPTIYHVKDGVFRVYAGPRDKNDFINYIEEKKWTFDDPIPSYKYPSSLQMSVVAWFFKLSMFVRDKHNYLVEEVGIPSWASYSVFAGITLTLGCILGFFIVCIIDRVFPTGEQLSKPEKKLTKKDQKTKSKKDEGKKKDDDQSQDERNSQEGLNTMPNPVQWLPLESNPEFMHKIGVEKGVECVDIYGFEDDVLAFIPRPCYAVMLCFPMVDKVDKIMEPIYEKMKEKGCMVPDGVFFMKQKISNACGTFALIHSLANNHKKINLGNGSLKQWLDKAVELGVEERSDSLAENAILAEAHENCARGGETDSSTVDHHFICYLKHEDKLLELDSRAPSPRICGLTSDATFLKDVGNSCKMLMDKLENLSFSALAIVRASH</sequence>
<keyword evidence="11 30" id="KW-0732">Signal</keyword>
<dbReference type="FunFam" id="3.40.30.10:FF:000117">
    <property type="entry name" value="thioredoxin-related transmembrane protein 1"/>
    <property type="match status" value="1"/>
</dbReference>
<keyword evidence="12 27" id="KW-0833">Ubl conjugation pathway</keyword>
<evidence type="ECO:0000256" key="18">
    <source>
        <dbReference type="ARBA" id="ARBA00023128"/>
    </source>
</evidence>
<evidence type="ECO:0000256" key="11">
    <source>
        <dbReference type="ARBA" id="ARBA00022729"/>
    </source>
</evidence>
<evidence type="ECO:0000256" key="28">
    <source>
        <dbReference type="SAM" id="MobiDB-lite"/>
    </source>
</evidence>
<keyword evidence="16" id="KW-0249">Electron transport</keyword>
<feature type="transmembrane region" description="Helical" evidence="29">
    <location>
        <begin position="171"/>
        <end position="196"/>
    </location>
</feature>
<dbReference type="OrthoDB" id="427186at2759"/>
<evidence type="ECO:0000256" key="24">
    <source>
        <dbReference type="ARBA" id="ARBA00023288"/>
    </source>
</evidence>
<feature type="compositionally biased region" description="Basic and acidic residues" evidence="28">
    <location>
        <begin position="210"/>
        <end position="241"/>
    </location>
</feature>
<proteinExistence type="inferred from homology"/>
<dbReference type="PROSITE" id="PS00140">
    <property type="entry name" value="UCH_1"/>
    <property type="match status" value="1"/>
</dbReference>
<dbReference type="InterPro" id="IPR017937">
    <property type="entry name" value="Thioredoxin_CS"/>
</dbReference>
<keyword evidence="24" id="KW-0449">Lipoprotein</keyword>
<keyword evidence="13 27" id="KW-0378">Hydrolase</keyword>
<dbReference type="STRING" id="6277.A0A498SF31"/>
<dbReference type="FunFam" id="3.40.532.10:FF:000006">
    <property type="entry name" value="Ubiquitin carboxyl-terminal hydrolase"/>
    <property type="match status" value="1"/>
</dbReference>
<protein>
    <recommendedName>
        <fullName evidence="27">ubiquitinyl hydrolase 1</fullName>
        <ecNumber evidence="27">3.4.19.12</ecNumber>
    </recommendedName>
</protein>
<feature type="site" description="Transition state stabilizer" evidence="27">
    <location>
        <position position="333"/>
    </location>
</feature>
<evidence type="ECO:0000256" key="15">
    <source>
        <dbReference type="ARBA" id="ARBA00022824"/>
    </source>
</evidence>
<dbReference type="InterPro" id="IPR001578">
    <property type="entry name" value="Peptidase_C12_UCH"/>
</dbReference>
<feature type="region of interest" description="Disordered" evidence="28">
    <location>
        <begin position="210"/>
        <end position="251"/>
    </location>
</feature>
<gene>
    <name evidence="33" type="ORF">NAV_LOCUS5077</name>
</gene>
<dbReference type="SUPFAM" id="SSF52833">
    <property type="entry name" value="Thioredoxin-like"/>
    <property type="match status" value="1"/>
</dbReference>
<organism evidence="33 34">
    <name type="scientific">Acanthocheilonema viteae</name>
    <name type="common">Filarial nematode worm</name>
    <name type="synonym">Dipetalonema viteae</name>
    <dbReference type="NCBI Taxonomy" id="6277"/>
    <lineage>
        <taxon>Eukaryota</taxon>
        <taxon>Metazoa</taxon>
        <taxon>Ecdysozoa</taxon>
        <taxon>Nematoda</taxon>
        <taxon>Chromadorea</taxon>
        <taxon>Rhabditida</taxon>
        <taxon>Spirurina</taxon>
        <taxon>Spiruromorpha</taxon>
        <taxon>Filarioidea</taxon>
        <taxon>Onchocercidae</taxon>
        <taxon>Acanthocheilonema</taxon>
    </lineage>
</organism>
<dbReference type="PROSITE" id="PS51352">
    <property type="entry name" value="THIOREDOXIN_2"/>
    <property type="match status" value="1"/>
</dbReference>
<feature type="active site" description="Nucleophile" evidence="27">
    <location>
        <position position="339"/>
    </location>
</feature>
<keyword evidence="19 29" id="KW-0472">Membrane</keyword>
<evidence type="ECO:0000313" key="34">
    <source>
        <dbReference type="Proteomes" id="UP000276991"/>
    </source>
</evidence>
<feature type="domain" description="Thioredoxin" evidence="31">
    <location>
        <begin position="5"/>
        <end position="125"/>
    </location>
</feature>
<dbReference type="InterPro" id="IPR036959">
    <property type="entry name" value="Peptidase_C12_UCH_sf"/>
</dbReference>
<evidence type="ECO:0000256" key="12">
    <source>
        <dbReference type="ARBA" id="ARBA00022786"/>
    </source>
</evidence>
<evidence type="ECO:0000256" key="5">
    <source>
        <dbReference type="ARBA" id="ARBA00009326"/>
    </source>
</evidence>
<keyword evidence="34" id="KW-1185">Reference proteome</keyword>
<evidence type="ECO:0000259" key="31">
    <source>
        <dbReference type="PROSITE" id="PS51352"/>
    </source>
</evidence>
<dbReference type="Gene3D" id="3.40.30.10">
    <property type="entry name" value="Glutaredoxin"/>
    <property type="match status" value="1"/>
</dbReference>
<dbReference type="InterPro" id="IPR038765">
    <property type="entry name" value="Papain-like_cys_pep_sf"/>
</dbReference>
<evidence type="ECO:0000256" key="9">
    <source>
        <dbReference type="ARBA" id="ARBA00022670"/>
    </source>
</evidence>
<dbReference type="EC" id="3.4.19.12" evidence="27"/>
<dbReference type="Gene3D" id="3.40.532.10">
    <property type="entry name" value="Peptidase C12, ubiquitin carboxyl-terminal hydrolase"/>
    <property type="match status" value="1"/>
</dbReference>
<comment type="catalytic activity">
    <reaction evidence="1 27">
        <text>Thiol-dependent hydrolysis of ester, thioester, amide, peptide and isopeptide bonds formed by the C-terminal Gly of ubiquitin (a 76-residue protein attached to proteins as an intracellular targeting signal).</text>
        <dbReference type="EC" id="3.4.19.12"/>
    </reaction>
</comment>
<dbReference type="PANTHER" id="PTHR46107">
    <property type="entry name" value="DUMPY: SHORTER THAN WILD-TYPE"/>
    <property type="match status" value="1"/>
</dbReference>
<comment type="subunit">
    <text evidence="26">Interacts with ATP2A2.</text>
</comment>
<evidence type="ECO:0000259" key="32">
    <source>
        <dbReference type="PROSITE" id="PS52048"/>
    </source>
</evidence>
<feature type="active site" description="Proton donor" evidence="27">
    <location>
        <position position="408"/>
    </location>
</feature>
<evidence type="ECO:0000256" key="22">
    <source>
        <dbReference type="ARBA" id="ARBA00023235"/>
    </source>
</evidence>
<dbReference type="Proteomes" id="UP000276991">
    <property type="component" value="Unassembled WGS sequence"/>
</dbReference>
<keyword evidence="22" id="KW-0413">Isomerase</keyword>
<evidence type="ECO:0000256" key="13">
    <source>
        <dbReference type="ARBA" id="ARBA00022801"/>
    </source>
</evidence>
<evidence type="ECO:0000256" key="8">
    <source>
        <dbReference type="ARBA" id="ARBA00022553"/>
    </source>
</evidence>
<keyword evidence="20" id="KW-0564">Palmitate</keyword>
<dbReference type="EMBL" id="UPTC01000832">
    <property type="protein sequence ID" value="VBB30286.1"/>
    <property type="molecule type" value="Genomic_DNA"/>
</dbReference>
<evidence type="ECO:0000256" key="26">
    <source>
        <dbReference type="ARBA" id="ARBA00062962"/>
    </source>
</evidence>
<dbReference type="InterPro" id="IPR013766">
    <property type="entry name" value="Thioredoxin_domain"/>
</dbReference>
<dbReference type="AlphaFoldDB" id="A0A498SF31"/>